<reference evidence="7" key="2">
    <citation type="submission" date="2025-05" db="UniProtKB">
        <authorList>
            <consortium name="EnsemblMetazoa"/>
        </authorList>
    </citation>
    <scope>IDENTIFICATION</scope>
    <source>
        <strain evidence="7">Foshan</strain>
    </source>
</reference>
<evidence type="ECO:0000256" key="2">
    <source>
        <dbReference type="ARBA" id="ARBA00009923"/>
    </source>
</evidence>
<comment type="similarity">
    <text evidence="2">Belongs to the CRISP family.</text>
</comment>
<evidence type="ECO:0000256" key="3">
    <source>
        <dbReference type="ARBA" id="ARBA00022525"/>
    </source>
</evidence>
<dbReference type="Pfam" id="PF00188">
    <property type="entry name" value="CAP"/>
    <property type="match status" value="1"/>
</dbReference>
<dbReference type="EnsemblMetazoa" id="AALFPA23_018971.R27893">
    <property type="protein sequence ID" value="AALFPA23_018971.P27893"/>
    <property type="gene ID" value="AALFPA23_018971"/>
</dbReference>
<dbReference type="InterPro" id="IPR035940">
    <property type="entry name" value="CAP_sf"/>
</dbReference>
<sequence>MIVALVFLLVAAIPKSTADSDKYCQSDSCPDSRLKNVGCGCTAATYGPQCKDRNARKTNLDGRLKTFLLDKHNTARSLLACGSVKPHPAAAKMIELNWNDELELLADCNTMKCVYGHDPCRSTGEFPFAGQNIASKLVCGKTPLGVEQMIADSVDVWFQEHRNTTPSMTDSFPQGKVPGGPIGHFTLLVNDMVERIGCSYITYQEQQQRGKKRTCQRHYLVCNYSYSNFVGEKTYTKSRQHPAEQCYFRSSKHSCLCSSSKSSGSNSK</sequence>
<dbReference type="CDD" id="cd05380">
    <property type="entry name" value="CAP_euk"/>
    <property type="match status" value="1"/>
</dbReference>
<organism evidence="7 8">
    <name type="scientific">Aedes albopictus</name>
    <name type="common">Asian tiger mosquito</name>
    <name type="synonym">Stegomyia albopicta</name>
    <dbReference type="NCBI Taxonomy" id="7160"/>
    <lineage>
        <taxon>Eukaryota</taxon>
        <taxon>Metazoa</taxon>
        <taxon>Ecdysozoa</taxon>
        <taxon>Arthropoda</taxon>
        <taxon>Hexapoda</taxon>
        <taxon>Insecta</taxon>
        <taxon>Pterygota</taxon>
        <taxon>Neoptera</taxon>
        <taxon>Endopterygota</taxon>
        <taxon>Diptera</taxon>
        <taxon>Nematocera</taxon>
        <taxon>Culicoidea</taxon>
        <taxon>Culicidae</taxon>
        <taxon>Culicinae</taxon>
        <taxon>Aedini</taxon>
        <taxon>Aedes</taxon>
        <taxon>Stegomyia</taxon>
    </lineage>
</organism>
<reference evidence="8" key="1">
    <citation type="journal article" date="2015" name="Proc. Natl. Acad. Sci. U.S.A.">
        <title>Genome sequence of the Asian Tiger mosquito, Aedes albopictus, reveals insights into its biology, genetics, and evolution.</title>
        <authorList>
            <person name="Chen X.G."/>
            <person name="Jiang X."/>
            <person name="Gu J."/>
            <person name="Xu M."/>
            <person name="Wu Y."/>
            <person name="Deng Y."/>
            <person name="Zhang C."/>
            <person name="Bonizzoni M."/>
            <person name="Dermauw W."/>
            <person name="Vontas J."/>
            <person name="Armbruster P."/>
            <person name="Huang X."/>
            <person name="Yang Y."/>
            <person name="Zhang H."/>
            <person name="He W."/>
            <person name="Peng H."/>
            <person name="Liu Y."/>
            <person name="Wu K."/>
            <person name="Chen J."/>
            <person name="Lirakis M."/>
            <person name="Topalis P."/>
            <person name="Van Leeuwen T."/>
            <person name="Hall A.B."/>
            <person name="Jiang X."/>
            <person name="Thorpe C."/>
            <person name="Mueller R.L."/>
            <person name="Sun C."/>
            <person name="Waterhouse R.M."/>
            <person name="Yan G."/>
            <person name="Tu Z.J."/>
            <person name="Fang X."/>
            <person name="James A.A."/>
        </authorList>
    </citation>
    <scope>NUCLEOTIDE SEQUENCE [LARGE SCALE GENOMIC DNA]</scope>
    <source>
        <strain evidence="8">Foshan</strain>
    </source>
</reference>
<dbReference type="SMART" id="SM00198">
    <property type="entry name" value="SCP"/>
    <property type="match status" value="1"/>
</dbReference>
<dbReference type="GeneID" id="109416939"/>
<proteinExistence type="inferred from homology"/>
<dbReference type="PIRSF" id="PIRSF038921">
    <property type="entry name" value="P14a"/>
    <property type="match status" value="1"/>
</dbReference>
<feature type="chain" id="PRO_5047158036" description="SCP domain-containing protein" evidence="5">
    <location>
        <begin position="19"/>
        <end position="268"/>
    </location>
</feature>
<evidence type="ECO:0000256" key="1">
    <source>
        <dbReference type="ARBA" id="ARBA00004613"/>
    </source>
</evidence>
<dbReference type="Gene3D" id="3.40.33.10">
    <property type="entry name" value="CAP"/>
    <property type="match status" value="1"/>
</dbReference>
<feature type="signal peptide" evidence="5">
    <location>
        <begin position="1"/>
        <end position="18"/>
    </location>
</feature>
<evidence type="ECO:0000256" key="5">
    <source>
        <dbReference type="SAM" id="SignalP"/>
    </source>
</evidence>
<dbReference type="SUPFAM" id="SSF55797">
    <property type="entry name" value="PR-1-like"/>
    <property type="match status" value="1"/>
</dbReference>
<dbReference type="PANTHER" id="PTHR10334">
    <property type="entry name" value="CYSTEINE-RICH SECRETORY PROTEIN-RELATED"/>
    <property type="match status" value="1"/>
</dbReference>
<dbReference type="Proteomes" id="UP000069940">
    <property type="component" value="Unassembled WGS sequence"/>
</dbReference>
<keyword evidence="8" id="KW-1185">Reference proteome</keyword>
<keyword evidence="3" id="KW-0964">Secreted</keyword>
<protein>
    <recommendedName>
        <fullName evidence="6">SCP domain-containing protein</fullName>
    </recommendedName>
</protein>
<dbReference type="InterPro" id="IPR034763">
    <property type="entry name" value="P14a_insect"/>
</dbReference>
<dbReference type="RefSeq" id="XP_019546600.3">
    <property type="nucleotide sequence ID" value="XM_019691055.3"/>
</dbReference>
<evidence type="ECO:0000313" key="7">
    <source>
        <dbReference type="EnsemblMetazoa" id="AALFPA23_018971.P27893"/>
    </source>
</evidence>
<accession>A0ABM1ZJ22</accession>
<name>A0ABM1ZJ22_AEDAL</name>
<dbReference type="InterPro" id="IPR001283">
    <property type="entry name" value="CRISP-related"/>
</dbReference>
<keyword evidence="4 5" id="KW-0732">Signal</keyword>
<dbReference type="InterPro" id="IPR014044">
    <property type="entry name" value="CAP_dom"/>
</dbReference>
<feature type="domain" description="SCP" evidence="6">
    <location>
        <begin position="63"/>
        <end position="231"/>
    </location>
</feature>
<comment type="subcellular location">
    <subcellularLocation>
        <location evidence="1">Secreted</location>
    </subcellularLocation>
</comment>
<evidence type="ECO:0000259" key="6">
    <source>
        <dbReference type="SMART" id="SM00198"/>
    </source>
</evidence>
<evidence type="ECO:0000313" key="8">
    <source>
        <dbReference type="Proteomes" id="UP000069940"/>
    </source>
</evidence>
<evidence type="ECO:0000256" key="4">
    <source>
        <dbReference type="ARBA" id="ARBA00022729"/>
    </source>
</evidence>